<protein>
    <recommendedName>
        <fullName evidence="4">Shisa N-terminal domain-containing protein</fullName>
    </recommendedName>
</protein>
<evidence type="ECO:0000259" key="4">
    <source>
        <dbReference type="Pfam" id="PF13908"/>
    </source>
</evidence>
<dbReference type="Pfam" id="PF13908">
    <property type="entry name" value="Shisa_N"/>
    <property type="match status" value="1"/>
</dbReference>
<keyword evidence="3" id="KW-0732">Signal</keyword>
<dbReference type="RefSeq" id="XP_020640042.2">
    <property type="nucleotide sequence ID" value="XM_020784383.2"/>
</dbReference>
<dbReference type="InParanoid" id="A0A6J0SUI1"/>
<feature type="region of interest" description="Disordered" evidence="1">
    <location>
        <begin position="160"/>
        <end position="209"/>
    </location>
</feature>
<feature type="transmembrane region" description="Helical" evidence="2">
    <location>
        <begin position="110"/>
        <end position="129"/>
    </location>
</feature>
<name>A0A6J0SUI1_9SAUR</name>
<organism evidence="5 6">
    <name type="scientific">Pogona vitticeps</name>
    <name type="common">central bearded dragon</name>
    <dbReference type="NCBI Taxonomy" id="103695"/>
    <lineage>
        <taxon>Eukaryota</taxon>
        <taxon>Metazoa</taxon>
        <taxon>Chordata</taxon>
        <taxon>Craniata</taxon>
        <taxon>Vertebrata</taxon>
        <taxon>Euteleostomi</taxon>
        <taxon>Lepidosauria</taxon>
        <taxon>Squamata</taxon>
        <taxon>Bifurcata</taxon>
        <taxon>Unidentata</taxon>
        <taxon>Episquamata</taxon>
        <taxon>Toxicofera</taxon>
        <taxon>Iguania</taxon>
        <taxon>Acrodonta</taxon>
        <taxon>Agamidae</taxon>
        <taxon>Amphibolurinae</taxon>
        <taxon>Pogona</taxon>
    </lineage>
</organism>
<gene>
    <name evidence="6" type="primary">LOC110074323</name>
</gene>
<sequence>MHAGQQVLLCWLPLLWAGGNPSVGGKEGELCRAWRYGETSRAGGAFQCPQHHDRAEAKYCCGNCRLPFCCSRGEARLDWRRCRRALPNPAGVTHPQRPTPVATDQPFENWITLVCVVVLLLGVTLCLILSHCKDRQQRRQRALWLRGMLNNWNRNSFNYEDLFPPPPPPPPPGLSFPDTPPPYAEDPPPYSVEDPHANRPPSPPLPVVYFHPASAENEEDEVTIGPLVHRNVPSHCSEMDSVRDTSVDQ</sequence>
<keyword evidence="2" id="KW-0812">Transmembrane</keyword>
<evidence type="ECO:0000313" key="6">
    <source>
        <dbReference type="RefSeq" id="XP_020640042.2"/>
    </source>
</evidence>
<dbReference type="KEGG" id="pvt:110074323"/>
<feature type="compositionally biased region" description="Pro residues" evidence="1">
    <location>
        <begin position="163"/>
        <end position="190"/>
    </location>
</feature>
<dbReference type="AlphaFoldDB" id="A0A6J0SUI1"/>
<accession>A0A6J0SUI1</accession>
<dbReference type="OrthoDB" id="9050460at2759"/>
<evidence type="ECO:0000313" key="5">
    <source>
        <dbReference type="Proteomes" id="UP001652642"/>
    </source>
</evidence>
<reference evidence="6" key="1">
    <citation type="submission" date="2025-08" db="UniProtKB">
        <authorList>
            <consortium name="RefSeq"/>
        </authorList>
    </citation>
    <scope>IDENTIFICATION</scope>
</reference>
<dbReference type="InterPro" id="IPR053891">
    <property type="entry name" value="Shisa_N"/>
</dbReference>
<feature type="compositionally biased region" description="Basic and acidic residues" evidence="1">
    <location>
        <begin position="237"/>
        <end position="249"/>
    </location>
</feature>
<keyword evidence="2" id="KW-1133">Transmembrane helix</keyword>
<keyword evidence="2" id="KW-0472">Membrane</keyword>
<evidence type="ECO:0000256" key="3">
    <source>
        <dbReference type="SAM" id="SignalP"/>
    </source>
</evidence>
<dbReference type="Proteomes" id="UP001652642">
    <property type="component" value="Chromosome 11"/>
</dbReference>
<feature type="chain" id="PRO_5045546586" description="Shisa N-terminal domain-containing protein" evidence="3">
    <location>
        <begin position="18"/>
        <end position="249"/>
    </location>
</feature>
<feature type="domain" description="Shisa N-terminal" evidence="4">
    <location>
        <begin position="28"/>
        <end position="83"/>
    </location>
</feature>
<feature type="region of interest" description="Disordered" evidence="1">
    <location>
        <begin position="230"/>
        <end position="249"/>
    </location>
</feature>
<evidence type="ECO:0000256" key="2">
    <source>
        <dbReference type="SAM" id="Phobius"/>
    </source>
</evidence>
<keyword evidence="5" id="KW-1185">Reference proteome</keyword>
<feature type="signal peptide" evidence="3">
    <location>
        <begin position="1"/>
        <end position="17"/>
    </location>
</feature>
<dbReference type="GeneID" id="110074323"/>
<evidence type="ECO:0000256" key="1">
    <source>
        <dbReference type="SAM" id="MobiDB-lite"/>
    </source>
</evidence>
<proteinExistence type="predicted"/>